<comment type="cofactor">
    <cofactor evidence="1">
        <name>Zn(2+)</name>
        <dbReference type="ChEBI" id="CHEBI:29105"/>
    </cofactor>
</comment>
<dbReference type="InterPro" id="IPR001279">
    <property type="entry name" value="Metallo-B-lactamas"/>
</dbReference>
<dbReference type="Gene3D" id="3.60.15.10">
    <property type="entry name" value="Ribonuclease Z/Hydroxyacylglutathione hydrolase-like"/>
    <property type="match status" value="1"/>
</dbReference>
<dbReference type="eggNOG" id="COG0491">
    <property type="taxonomic scope" value="Bacteria"/>
</dbReference>
<dbReference type="SUPFAM" id="SSF56281">
    <property type="entry name" value="Metallo-hydrolase/oxidoreductase"/>
    <property type="match status" value="1"/>
</dbReference>
<evidence type="ECO:0000256" key="4">
    <source>
        <dbReference type="ARBA" id="ARBA00022833"/>
    </source>
</evidence>
<dbReference type="InterPro" id="IPR036866">
    <property type="entry name" value="RibonucZ/Hydroxyglut_hydro"/>
</dbReference>
<dbReference type="Pfam" id="PF00753">
    <property type="entry name" value="Lactamase_B"/>
    <property type="match status" value="1"/>
</dbReference>
<organism evidence="6 7">
    <name type="scientific">Actinobaculum massiliense ACS-171-V-Col2</name>
    <dbReference type="NCBI Taxonomy" id="883066"/>
    <lineage>
        <taxon>Bacteria</taxon>
        <taxon>Bacillati</taxon>
        <taxon>Actinomycetota</taxon>
        <taxon>Actinomycetes</taxon>
        <taxon>Actinomycetales</taxon>
        <taxon>Actinomycetaceae</taxon>
        <taxon>Actinobaculum</taxon>
    </lineage>
</organism>
<dbReference type="Proteomes" id="UP000009888">
    <property type="component" value="Unassembled WGS sequence"/>
</dbReference>
<dbReference type="PANTHER" id="PTHR46233">
    <property type="entry name" value="HYDROXYACYLGLUTATHIONE HYDROLASE GLOC"/>
    <property type="match status" value="1"/>
</dbReference>
<feature type="domain" description="Metallo-beta-lactamase" evidence="5">
    <location>
        <begin position="25"/>
        <end position="232"/>
    </location>
</feature>
<dbReference type="InterPro" id="IPR051453">
    <property type="entry name" value="MBL_Glyoxalase_II"/>
</dbReference>
<comment type="caution">
    <text evidence="6">The sequence shown here is derived from an EMBL/GenBank/DDBJ whole genome shotgun (WGS) entry which is preliminary data.</text>
</comment>
<dbReference type="GO" id="GO:0016787">
    <property type="term" value="F:hydrolase activity"/>
    <property type="evidence" value="ECO:0007669"/>
    <property type="project" value="UniProtKB-KW"/>
</dbReference>
<dbReference type="GO" id="GO:0046872">
    <property type="term" value="F:metal ion binding"/>
    <property type="evidence" value="ECO:0007669"/>
    <property type="project" value="UniProtKB-KW"/>
</dbReference>
<dbReference type="STRING" id="202789.GCA_001457435_00074"/>
<dbReference type="PATRIC" id="fig|883066.3.peg.10"/>
<reference evidence="6 7" key="1">
    <citation type="submission" date="2012-09" db="EMBL/GenBank/DDBJ databases">
        <title>The Genome Sequence of Actinobaculum massiliae ACS-171-V-COL2.</title>
        <authorList>
            <consortium name="The Broad Institute Genome Sequencing Platform"/>
            <person name="Earl A."/>
            <person name="Ward D."/>
            <person name="Feldgarden M."/>
            <person name="Gevers D."/>
            <person name="Saerens B."/>
            <person name="Vaneechoutte M."/>
            <person name="Walker B."/>
            <person name="Young S.K."/>
            <person name="Zeng Q."/>
            <person name="Gargeya S."/>
            <person name="Fitzgerald M."/>
            <person name="Haas B."/>
            <person name="Abouelleil A."/>
            <person name="Alvarado L."/>
            <person name="Arachchi H.M."/>
            <person name="Berlin A."/>
            <person name="Chapman S.B."/>
            <person name="Goldberg J."/>
            <person name="Griggs A."/>
            <person name="Gujja S."/>
            <person name="Hansen M."/>
            <person name="Howarth C."/>
            <person name="Imamovic A."/>
            <person name="Larimer J."/>
            <person name="McCowen C."/>
            <person name="Montmayeur A."/>
            <person name="Murphy C."/>
            <person name="Neiman D."/>
            <person name="Pearson M."/>
            <person name="Priest M."/>
            <person name="Roberts A."/>
            <person name="Saif S."/>
            <person name="Shea T."/>
            <person name="Sisk P."/>
            <person name="Sykes S."/>
            <person name="Wortman J."/>
            <person name="Nusbaum C."/>
            <person name="Birren B."/>
        </authorList>
    </citation>
    <scope>NUCLEOTIDE SEQUENCE [LARGE SCALE GENOMIC DNA]</scope>
    <source>
        <strain evidence="7">ACS-171-V-Col2</strain>
    </source>
</reference>
<keyword evidence="4" id="KW-0862">Zinc</keyword>
<dbReference type="CDD" id="cd06262">
    <property type="entry name" value="metallo-hydrolase-like_MBL-fold"/>
    <property type="match status" value="1"/>
</dbReference>
<dbReference type="SMART" id="SM00849">
    <property type="entry name" value="Lactamase_B"/>
    <property type="match status" value="1"/>
</dbReference>
<evidence type="ECO:0000256" key="3">
    <source>
        <dbReference type="ARBA" id="ARBA00022801"/>
    </source>
</evidence>
<evidence type="ECO:0000256" key="1">
    <source>
        <dbReference type="ARBA" id="ARBA00001947"/>
    </source>
</evidence>
<accession>K9EY96</accession>
<dbReference type="AlphaFoldDB" id="K9EY96"/>
<proteinExistence type="predicted"/>
<evidence type="ECO:0000256" key="2">
    <source>
        <dbReference type="ARBA" id="ARBA00022723"/>
    </source>
</evidence>
<evidence type="ECO:0000313" key="6">
    <source>
        <dbReference type="EMBL" id="EKU95922.1"/>
    </source>
</evidence>
<protein>
    <recommendedName>
        <fullName evidence="5">Metallo-beta-lactamase domain-containing protein</fullName>
    </recommendedName>
</protein>
<keyword evidence="3" id="KW-0378">Hydrolase</keyword>
<dbReference type="HOGENOM" id="CLU_030571_5_0_11"/>
<sequence>MFGLTRGRRYRITMFFLRYNATALEANCYLLADEESRQALVIDPGAGSEPWVKSVLAERQLTLAAVAATHGHSDHVYDAGLIAGDDVPFYINEADMYRMEDPLGTTIAADVIRAAGGHDWQAPEDIRPLPREAFSRAGIELVEGVTISCYAAPGHTEGSTLYLFSGRFVSDRYTPSLPEWGFGDDYMLTGDVLFRDGIGRTDTLGGDDPTMRATLHKIVEEIDNSLPFFPGHAGPSTIKRELKFSPYLRHYIA</sequence>
<gene>
    <name evidence="6" type="ORF">HMPREF9233_00010</name>
</gene>
<name>K9EY96_9ACTO</name>
<dbReference type="PANTHER" id="PTHR46233:SF3">
    <property type="entry name" value="HYDROXYACYLGLUTATHIONE HYDROLASE GLOC"/>
    <property type="match status" value="1"/>
</dbReference>
<keyword evidence="2" id="KW-0479">Metal-binding</keyword>
<evidence type="ECO:0000313" key="7">
    <source>
        <dbReference type="Proteomes" id="UP000009888"/>
    </source>
</evidence>
<evidence type="ECO:0000259" key="5">
    <source>
        <dbReference type="SMART" id="SM00849"/>
    </source>
</evidence>
<keyword evidence="7" id="KW-1185">Reference proteome</keyword>
<dbReference type="EMBL" id="AGWL01000001">
    <property type="protein sequence ID" value="EKU95922.1"/>
    <property type="molecule type" value="Genomic_DNA"/>
</dbReference>